<comment type="subcellular location">
    <subcellularLocation>
        <location evidence="1">Membrane</location>
        <topology evidence="1">Multi-pass membrane protein</topology>
    </subcellularLocation>
</comment>
<sequence length="260" mass="26335">MLGAASVAQASVQDAVLTGPLLAALVIAALAGLISFFSPCCLPLVPVYLGYAAGLTGTSSGESRTPRLRVLVGTGLFVLGFATVFTGYGAAFGQLGSALIRHQELLVRGAGLLTLVMGLLFLGALGRVPGLSRSIKPSFSPKVGLAGAPLLGGLFAIGWTPCIGPALAAVLTLSTTSGTAGRGALLTFVYSLGLGVPFLLAASSIGRSAHAFTWVRRNMRVITGVGGSFLVLIGLAQLTGLWSEAMVSLQVLIGGWQTPL</sequence>
<evidence type="ECO:0000313" key="8">
    <source>
        <dbReference type="EMBL" id="MBE7324272.1"/>
    </source>
</evidence>
<proteinExistence type="inferred from homology"/>
<comment type="caution">
    <text evidence="8">The sequence shown here is derived from an EMBL/GenBank/DDBJ whole genome shotgun (WGS) entry which is preliminary data.</text>
</comment>
<feature type="transmembrane region" description="Helical" evidence="6">
    <location>
        <begin position="21"/>
        <end position="49"/>
    </location>
</feature>
<accession>A0ABR9RSX9</accession>
<name>A0ABR9RSX9_9ACTN</name>
<dbReference type="Pfam" id="PF02683">
    <property type="entry name" value="DsbD_TM"/>
    <property type="match status" value="1"/>
</dbReference>
<dbReference type="InterPro" id="IPR051790">
    <property type="entry name" value="Cytochrome_c-biogenesis_DsbD"/>
</dbReference>
<evidence type="ECO:0000256" key="3">
    <source>
        <dbReference type="ARBA" id="ARBA00022692"/>
    </source>
</evidence>
<comment type="similarity">
    <text evidence="2">Belongs to the DsbD family.</text>
</comment>
<reference evidence="8 9" key="1">
    <citation type="submission" date="2020-10" db="EMBL/GenBank/DDBJ databases">
        <title>Nocardioides sp. isolated from sludge.</title>
        <authorList>
            <person name="Zhang X."/>
        </authorList>
    </citation>
    <scope>NUCLEOTIDE SEQUENCE [LARGE SCALE GENOMIC DNA]</scope>
    <source>
        <strain evidence="8 9">Y6</strain>
    </source>
</reference>
<feature type="transmembrane region" description="Helical" evidence="6">
    <location>
        <begin position="183"/>
        <end position="201"/>
    </location>
</feature>
<protein>
    <submittedName>
        <fullName evidence="8">Cytochrome c biogenesis protein CcdA</fullName>
    </submittedName>
</protein>
<keyword evidence="4 6" id="KW-1133">Transmembrane helix</keyword>
<evidence type="ECO:0000256" key="4">
    <source>
        <dbReference type="ARBA" id="ARBA00022989"/>
    </source>
</evidence>
<dbReference type="PANTHER" id="PTHR31272">
    <property type="entry name" value="CYTOCHROME C-TYPE BIOGENESIS PROTEIN HI_1454-RELATED"/>
    <property type="match status" value="1"/>
</dbReference>
<evidence type="ECO:0000313" key="9">
    <source>
        <dbReference type="Proteomes" id="UP000756387"/>
    </source>
</evidence>
<evidence type="ECO:0000256" key="2">
    <source>
        <dbReference type="ARBA" id="ARBA00006143"/>
    </source>
</evidence>
<dbReference type="Proteomes" id="UP000756387">
    <property type="component" value="Unassembled WGS sequence"/>
</dbReference>
<feature type="transmembrane region" description="Helical" evidence="6">
    <location>
        <begin position="146"/>
        <end position="171"/>
    </location>
</feature>
<feature type="transmembrane region" description="Helical" evidence="6">
    <location>
        <begin position="105"/>
        <end position="125"/>
    </location>
</feature>
<dbReference type="PANTHER" id="PTHR31272:SF4">
    <property type="entry name" value="CYTOCHROME C-TYPE BIOGENESIS PROTEIN HI_1454-RELATED"/>
    <property type="match status" value="1"/>
</dbReference>
<feature type="transmembrane region" description="Helical" evidence="6">
    <location>
        <begin position="221"/>
        <end position="242"/>
    </location>
</feature>
<evidence type="ECO:0000256" key="6">
    <source>
        <dbReference type="SAM" id="Phobius"/>
    </source>
</evidence>
<evidence type="ECO:0000259" key="7">
    <source>
        <dbReference type="Pfam" id="PF02683"/>
    </source>
</evidence>
<dbReference type="EMBL" id="JADCSA010000005">
    <property type="protein sequence ID" value="MBE7324272.1"/>
    <property type="molecule type" value="Genomic_DNA"/>
</dbReference>
<keyword evidence="5 6" id="KW-0472">Membrane</keyword>
<evidence type="ECO:0000256" key="5">
    <source>
        <dbReference type="ARBA" id="ARBA00023136"/>
    </source>
</evidence>
<feature type="domain" description="Cytochrome C biogenesis protein transmembrane" evidence="7">
    <location>
        <begin position="23"/>
        <end position="214"/>
    </location>
</feature>
<organism evidence="8 9">
    <name type="scientific">Nocardioides malaquae</name>
    <dbReference type="NCBI Taxonomy" id="2773426"/>
    <lineage>
        <taxon>Bacteria</taxon>
        <taxon>Bacillati</taxon>
        <taxon>Actinomycetota</taxon>
        <taxon>Actinomycetes</taxon>
        <taxon>Propionibacteriales</taxon>
        <taxon>Nocardioidaceae</taxon>
        <taxon>Nocardioides</taxon>
    </lineage>
</organism>
<feature type="transmembrane region" description="Helical" evidence="6">
    <location>
        <begin position="70"/>
        <end position="93"/>
    </location>
</feature>
<dbReference type="InterPro" id="IPR003834">
    <property type="entry name" value="Cyt_c_assmbl_TM_dom"/>
</dbReference>
<gene>
    <name evidence="8" type="ORF">IEQ44_06375</name>
</gene>
<keyword evidence="3 6" id="KW-0812">Transmembrane</keyword>
<evidence type="ECO:0000256" key="1">
    <source>
        <dbReference type="ARBA" id="ARBA00004141"/>
    </source>
</evidence>
<keyword evidence="9" id="KW-1185">Reference proteome</keyword>